<dbReference type="Proteomes" id="UP000053989">
    <property type="component" value="Unassembled WGS sequence"/>
</dbReference>
<dbReference type="InParanoid" id="A0A0C3ELL4"/>
<proteinExistence type="predicted"/>
<keyword evidence="2" id="KW-1185">Reference proteome</keyword>
<evidence type="ECO:0000313" key="2">
    <source>
        <dbReference type="Proteomes" id="UP000053989"/>
    </source>
</evidence>
<dbReference type="EMBL" id="KN822007">
    <property type="protein sequence ID" value="KIM69084.1"/>
    <property type="molecule type" value="Genomic_DNA"/>
</dbReference>
<dbReference type="HOGENOM" id="CLU_2623439_0_0_1"/>
<gene>
    <name evidence="1" type="ORF">SCLCIDRAFT_1208505</name>
</gene>
<evidence type="ECO:0000313" key="1">
    <source>
        <dbReference type="EMBL" id="KIM69084.1"/>
    </source>
</evidence>
<reference evidence="2" key="2">
    <citation type="submission" date="2015-01" db="EMBL/GenBank/DDBJ databases">
        <title>Evolutionary Origins and Diversification of the Mycorrhizal Mutualists.</title>
        <authorList>
            <consortium name="DOE Joint Genome Institute"/>
            <consortium name="Mycorrhizal Genomics Consortium"/>
            <person name="Kohler A."/>
            <person name="Kuo A."/>
            <person name="Nagy L.G."/>
            <person name="Floudas D."/>
            <person name="Copeland A."/>
            <person name="Barry K.W."/>
            <person name="Cichocki N."/>
            <person name="Veneault-Fourrey C."/>
            <person name="LaButti K."/>
            <person name="Lindquist E.A."/>
            <person name="Lipzen A."/>
            <person name="Lundell T."/>
            <person name="Morin E."/>
            <person name="Murat C."/>
            <person name="Riley R."/>
            <person name="Ohm R."/>
            <person name="Sun H."/>
            <person name="Tunlid A."/>
            <person name="Henrissat B."/>
            <person name="Grigoriev I.V."/>
            <person name="Hibbett D.S."/>
            <person name="Martin F."/>
        </authorList>
    </citation>
    <scope>NUCLEOTIDE SEQUENCE [LARGE SCALE GENOMIC DNA]</scope>
    <source>
        <strain evidence="2">Foug A</strain>
    </source>
</reference>
<accession>A0A0C3ELL4</accession>
<dbReference type="AlphaFoldDB" id="A0A0C3ELL4"/>
<organism evidence="1 2">
    <name type="scientific">Scleroderma citrinum Foug A</name>
    <dbReference type="NCBI Taxonomy" id="1036808"/>
    <lineage>
        <taxon>Eukaryota</taxon>
        <taxon>Fungi</taxon>
        <taxon>Dikarya</taxon>
        <taxon>Basidiomycota</taxon>
        <taxon>Agaricomycotina</taxon>
        <taxon>Agaricomycetes</taxon>
        <taxon>Agaricomycetidae</taxon>
        <taxon>Boletales</taxon>
        <taxon>Sclerodermatineae</taxon>
        <taxon>Sclerodermataceae</taxon>
        <taxon>Scleroderma</taxon>
    </lineage>
</organism>
<protein>
    <submittedName>
        <fullName evidence="1">Uncharacterized protein</fullName>
    </submittedName>
</protein>
<sequence length="78" mass="9083">MGEDRGLWCRLRNSELRSIWVCRADKSEGRPPNSSGMSWQTDLRWTTREWFDFDSLLARSLPSVDEYRARGDDGKGSE</sequence>
<reference evidence="1 2" key="1">
    <citation type="submission" date="2014-04" db="EMBL/GenBank/DDBJ databases">
        <authorList>
            <consortium name="DOE Joint Genome Institute"/>
            <person name="Kuo A."/>
            <person name="Kohler A."/>
            <person name="Nagy L.G."/>
            <person name="Floudas D."/>
            <person name="Copeland A."/>
            <person name="Barry K.W."/>
            <person name="Cichocki N."/>
            <person name="Veneault-Fourrey C."/>
            <person name="LaButti K."/>
            <person name="Lindquist E.A."/>
            <person name="Lipzen A."/>
            <person name="Lundell T."/>
            <person name="Morin E."/>
            <person name="Murat C."/>
            <person name="Sun H."/>
            <person name="Tunlid A."/>
            <person name="Henrissat B."/>
            <person name="Grigoriev I.V."/>
            <person name="Hibbett D.S."/>
            <person name="Martin F."/>
            <person name="Nordberg H.P."/>
            <person name="Cantor M.N."/>
            <person name="Hua S.X."/>
        </authorList>
    </citation>
    <scope>NUCLEOTIDE SEQUENCE [LARGE SCALE GENOMIC DNA]</scope>
    <source>
        <strain evidence="1 2">Foug A</strain>
    </source>
</reference>
<name>A0A0C3ELL4_9AGAM</name>